<evidence type="ECO:0000313" key="1">
    <source>
        <dbReference type="EMBL" id="SSA34435.1"/>
    </source>
</evidence>
<dbReference type="EMBL" id="UESZ01000001">
    <property type="protein sequence ID" value="SSA34435.1"/>
    <property type="molecule type" value="Genomic_DNA"/>
</dbReference>
<organism evidence="1 2">
    <name type="scientific">Branchiibius hedensis</name>
    <dbReference type="NCBI Taxonomy" id="672460"/>
    <lineage>
        <taxon>Bacteria</taxon>
        <taxon>Bacillati</taxon>
        <taxon>Actinomycetota</taxon>
        <taxon>Actinomycetes</taxon>
        <taxon>Micrococcales</taxon>
        <taxon>Dermacoccaceae</taxon>
        <taxon>Branchiibius</taxon>
    </lineage>
</organism>
<dbReference type="AlphaFoldDB" id="A0A2Y8ZRC3"/>
<dbReference type="Proteomes" id="UP000250028">
    <property type="component" value="Unassembled WGS sequence"/>
</dbReference>
<sequence>MRSLGLPTRHRDRPTGHVGVRRPRVRCFWCSCSRAPRWRGCLISGGAACRGQCLPNSSAFANRPSHREGMTTTTRLQQHRDQISVQCSHLEGLPPHRNSVLLARECLGRTAEMTPDRLAPLLAAPDCIRLDWFDTLEGCGHTPTEAISVGPVPGAPTLAVAVAGHRRALACVLSPGMVGLAGPHVAPMFDHPLALFGGTIADNREGYLQRARTGRAAS</sequence>
<reference evidence="2" key="1">
    <citation type="submission" date="2016-10" db="EMBL/GenBank/DDBJ databases">
        <authorList>
            <person name="Varghese N."/>
            <person name="Submissions S."/>
        </authorList>
    </citation>
    <scope>NUCLEOTIDE SEQUENCE [LARGE SCALE GENOMIC DNA]</scope>
    <source>
        <strain evidence="2">DSM 22951</strain>
    </source>
</reference>
<gene>
    <name evidence="1" type="ORF">SAMN04489750_1754</name>
</gene>
<name>A0A2Y8ZRC3_9MICO</name>
<protein>
    <submittedName>
        <fullName evidence="1">Uncharacterized protein</fullName>
    </submittedName>
</protein>
<accession>A0A2Y8ZRC3</accession>
<proteinExistence type="predicted"/>
<keyword evidence="2" id="KW-1185">Reference proteome</keyword>
<evidence type="ECO:0000313" key="2">
    <source>
        <dbReference type="Proteomes" id="UP000250028"/>
    </source>
</evidence>